<dbReference type="AlphaFoldDB" id="A0A5C3L689"/>
<protein>
    <recommendedName>
        <fullName evidence="3">UDP-N-acetylglucosamine transferase subunit ALG13</fullName>
    </recommendedName>
</protein>
<keyword evidence="2" id="KW-1185">Reference proteome</keyword>
<dbReference type="Gene3D" id="3.40.50.2000">
    <property type="entry name" value="Glycogen Phosphorylase B"/>
    <property type="match status" value="1"/>
</dbReference>
<dbReference type="Proteomes" id="UP000307440">
    <property type="component" value="Unassembled WGS sequence"/>
</dbReference>
<dbReference type="InterPro" id="IPR053205">
    <property type="entry name" value="GHMP_kinase_L-arabinokinase"/>
</dbReference>
<evidence type="ECO:0000313" key="2">
    <source>
        <dbReference type="Proteomes" id="UP000307440"/>
    </source>
</evidence>
<dbReference type="EMBL" id="ML210158">
    <property type="protein sequence ID" value="TFK28152.1"/>
    <property type="molecule type" value="Genomic_DNA"/>
</dbReference>
<organism evidence="1 2">
    <name type="scientific">Coprinopsis marcescibilis</name>
    <name type="common">Agaric fungus</name>
    <name type="synonym">Psathyrella marcescibilis</name>
    <dbReference type="NCBI Taxonomy" id="230819"/>
    <lineage>
        <taxon>Eukaryota</taxon>
        <taxon>Fungi</taxon>
        <taxon>Dikarya</taxon>
        <taxon>Basidiomycota</taxon>
        <taxon>Agaricomycotina</taxon>
        <taxon>Agaricomycetes</taxon>
        <taxon>Agaricomycetidae</taxon>
        <taxon>Agaricales</taxon>
        <taxon>Agaricineae</taxon>
        <taxon>Psathyrellaceae</taxon>
        <taxon>Coprinopsis</taxon>
    </lineage>
</organism>
<dbReference type="PANTHER" id="PTHR38134:SF2">
    <property type="entry name" value="GALACTOKINASE"/>
    <property type="match status" value="1"/>
</dbReference>
<dbReference type="PANTHER" id="PTHR38134">
    <property type="entry name" value="SLR1395 PROTEIN"/>
    <property type="match status" value="1"/>
</dbReference>
<accession>A0A5C3L689</accession>
<dbReference type="STRING" id="230819.A0A5C3L689"/>
<name>A0A5C3L689_COPMA</name>
<evidence type="ECO:0000313" key="1">
    <source>
        <dbReference type="EMBL" id="TFK28152.1"/>
    </source>
</evidence>
<reference evidence="1 2" key="1">
    <citation type="journal article" date="2019" name="Nat. Ecol. Evol.">
        <title>Megaphylogeny resolves global patterns of mushroom evolution.</title>
        <authorList>
            <person name="Varga T."/>
            <person name="Krizsan K."/>
            <person name="Foldi C."/>
            <person name="Dima B."/>
            <person name="Sanchez-Garcia M."/>
            <person name="Sanchez-Ramirez S."/>
            <person name="Szollosi G.J."/>
            <person name="Szarkandi J.G."/>
            <person name="Papp V."/>
            <person name="Albert L."/>
            <person name="Andreopoulos W."/>
            <person name="Angelini C."/>
            <person name="Antonin V."/>
            <person name="Barry K.W."/>
            <person name="Bougher N.L."/>
            <person name="Buchanan P."/>
            <person name="Buyck B."/>
            <person name="Bense V."/>
            <person name="Catcheside P."/>
            <person name="Chovatia M."/>
            <person name="Cooper J."/>
            <person name="Damon W."/>
            <person name="Desjardin D."/>
            <person name="Finy P."/>
            <person name="Geml J."/>
            <person name="Haridas S."/>
            <person name="Hughes K."/>
            <person name="Justo A."/>
            <person name="Karasinski D."/>
            <person name="Kautmanova I."/>
            <person name="Kiss B."/>
            <person name="Kocsube S."/>
            <person name="Kotiranta H."/>
            <person name="LaButti K.M."/>
            <person name="Lechner B.E."/>
            <person name="Liimatainen K."/>
            <person name="Lipzen A."/>
            <person name="Lukacs Z."/>
            <person name="Mihaltcheva S."/>
            <person name="Morgado L.N."/>
            <person name="Niskanen T."/>
            <person name="Noordeloos M.E."/>
            <person name="Ohm R.A."/>
            <person name="Ortiz-Santana B."/>
            <person name="Ovrebo C."/>
            <person name="Racz N."/>
            <person name="Riley R."/>
            <person name="Savchenko A."/>
            <person name="Shiryaev A."/>
            <person name="Soop K."/>
            <person name="Spirin V."/>
            <person name="Szebenyi C."/>
            <person name="Tomsovsky M."/>
            <person name="Tulloss R.E."/>
            <person name="Uehling J."/>
            <person name="Grigoriev I.V."/>
            <person name="Vagvolgyi C."/>
            <person name="Papp T."/>
            <person name="Martin F.M."/>
            <person name="Miettinen O."/>
            <person name="Hibbett D.S."/>
            <person name="Nagy L.G."/>
        </authorList>
    </citation>
    <scope>NUCLEOTIDE SEQUENCE [LARGE SCALE GENOMIC DNA]</scope>
    <source>
        <strain evidence="1 2">CBS 121175</strain>
    </source>
</reference>
<evidence type="ECO:0008006" key="3">
    <source>
        <dbReference type="Google" id="ProtNLM"/>
    </source>
</evidence>
<gene>
    <name evidence="1" type="ORF">FA15DRAFT_612610</name>
</gene>
<sequence>MGWVIDTGKLSSLCIAYYCSGHGYGHATRVSALVQALLNVDLHGTIHIVSSAPEHVFSDCIKRGAFYRYAEIDPVIVQPLAYEIDRQRSLAVLKSFLSKKDLLLQREKRWLQELGATAVLSDAAFLGCMAAKYANIPSALVTNFTFDSVYSFLSAQIAENLENSDAMTSDIPLSATELEPLIDQIHFGYRCADLLVLLPGSIPIPSFFCSPSLPASSWVTANLKQLHPQIIDSILWQRSGADLLPAVPFPDTGTLLPRSVIDAPLLVREPSRDCYTPQGRLRILSKLGLPAESRTRKTRVLVVSFGGQYFQQPSRDGSRNHIRNVCREHPQEVLPLNAGSNVTQKDEPTRHTIMDPCLLATPLSRLVKGPQLWAHVTPPAKGVGSSPQATLTIGLCSKTPVTGPNATYVDMIPHAAEAIPYDPQLLPDESWIAIVCGVSKEKWLEGAALPDRFYVAPKDIYMPDLTAIADVLLGKLGYGTVSECVDACTPFIYVSRPLFVEEYGLKIQLEREGVGVELERSSYEAGDWAPAIREALKRGKQLKERKRLQMAKTLSDSSVDTRHLEIMKLAEDVIGWVDNWANKVRRGE</sequence>
<dbReference type="OrthoDB" id="1684102at2759"/>
<proteinExistence type="predicted"/>